<dbReference type="Pfam" id="PF00535">
    <property type="entry name" value="Glycos_transf_2"/>
    <property type="match status" value="1"/>
</dbReference>
<dbReference type="InterPro" id="IPR029044">
    <property type="entry name" value="Nucleotide-diphossugar_trans"/>
</dbReference>
<dbReference type="EMBL" id="LQQY01000045">
    <property type="protein sequence ID" value="KZE43902.1"/>
    <property type="molecule type" value="Genomic_DNA"/>
</dbReference>
<evidence type="ECO:0000313" key="5">
    <source>
        <dbReference type="EMBL" id="KZE43902.1"/>
    </source>
</evidence>
<comment type="caution">
    <text evidence="5">The sequence shown here is derived from an EMBL/GenBank/DDBJ whole genome shotgun (WGS) entry which is preliminary data.</text>
</comment>
<dbReference type="InterPro" id="IPR001173">
    <property type="entry name" value="Glyco_trans_2-like"/>
</dbReference>
<evidence type="ECO:0000259" key="4">
    <source>
        <dbReference type="Pfam" id="PF00535"/>
    </source>
</evidence>
<keyword evidence="3" id="KW-0808">Transferase</keyword>
<protein>
    <recommendedName>
        <fullName evidence="4">Glycosyltransferase 2-like domain-containing protein</fullName>
    </recommendedName>
</protein>
<dbReference type="OrthoDB" id="9815829at2"/>
<dbReference type="AlphaFoldDB" id="A0A165INX4"/>
<evidence type="ECO:0000313" key="6">
    <source>
        <dbReference type="Proteomes" id="UP000076510"/>
    </source>
</evidence>
<dbReference type="Gene3D" id="3.90.550.10">
    <property type="entry name" value="Spore Coat Polysaccharide Biosynthesis Protein SpsA, Chain A"/>
    <property type="match status" value="1"/>
</dbReference>
<sequence length="269" mass="31126">MPEISVIMGVYNTNNETIVLESINSILNQTFSDIELIICDDGSTDGTFELLQNISRSDKRIKLVKNETNLGLAATLNHCIRISNADLIARMDADDIADPNRLAIQLKFIKQNPQYALVGCNSILFDETGEWGYREMPQKPQNKDFLFRSPFIHPSILIYKSALLAVNNYRVNKETLRCEDYDLFMRLYVEGYKGYNIQSPLMKFRENRDAYSRRKYKYRIDEAKVRQKGFKSLGLMPKGFLYVVKPLIVGMLPQRFLAILRREKSSVKE</sequence>
<organism evidence="5 6">
    <name type="scientific">Rossellomorea marisflavi</name>
    <dbReference type="NCBI Taxonomy" id="189381"/>
    <lineage>
        <taxon>Bacteria</taxon>
        <taxon>Bacillati</taxon>
        <taxon>Bacillota</taxon>
        <taxon>Bacilli</taxon>
        <taxon>Bacillales</taxon>
        <taxon>Bacillaceae</taxon>
        <taxon>Rossellomorea</taxon>
    </lineage>
</organism>
<evidence type="ECO:0000256" key="1">
    <source>
        <dbReference type="ARBA" id="ARBA00006739"/>
    </source>
</evidence>
<evidence type="ECO:0000256" key="3">
    <source>
        <dbReference type="ARBA" id="ARBA00022679"/>
    </source>
</evidence>
<dbReference type="PANTHER" id="PTHR43685">
    <property type="entry name" value="GLYCOSYLTRANSFERASE"/>
    <property type="match status" value="1"/>
</dbReference>
<keyword evidence="2" id="KW-0328">Glycosyltransferase</keyword>
<name>A0A165INX4_9BACI</name>
<feature type="domain" description="Glycosyltransferase 2-like" evidence="4">
    <location>
        <begin position="5"/>
        <end position="154"/>
    </location>
</feature>
<dbReference type="InterPro" id="IPR050834">
    <property type="entry name" value="Glycosyltransf_2"/>
</dbReference>
<evidence type="ECO:0000256" key="2">
    <source>
        <dbReference type="ARBA" id="ARBA00022676"/>
    </source>
</evidence>
<comment type="similarity">
    <text evidence="1">Belongs to the glycosyltransferase 2 family.</text>
</comment>
<dbReference type="SUPFAM" id="SSF53448">
    <property type="entry name" value="Nucleotide-diphospho-sugar transferases"/>
    <property type="match status" value="1"/>
</dbReference>
<proteinExistence type="inferred from homology"/>
<gene>
    <name evidence="5" type="ORF">AV649_08650</name>
</gene>
<dbReference type="Proteomes" id="UP000076510">
    <property type="component" value="Unassembled WGS sequence"/>
</dbReference>
<reference evidence="6" key="1">
    <citation type="submission" date="2016-01" db="EMBL/GenBank/DDBJ databases">
        <title>Whole genome sequencing of Bhargavaea cecembensis T14.</title>
        <authorList>
            <person name="Hong K.W."/>
        </authorList>
    </citation>
    <scope>NUCLEOTIDE SEQUENCE [LARGE SCALE GENOMIC DNA]</scope>
    <source>
        <strain evidence="6">M19</strain>
    </source>
</reference>
<dbReference type="RefSeq" id="WP_063191913.1">
    <property type="nucleotide sequence ID" value="NZ_LQQY01000045.1"/>
</dbReference>
<accession>A0A165INX4</accession>
<dbReference type="PANTHER" id="PTHR43685:SF5">
    <property type="entry name" value="GLYCOSYLTRANSFERASE EPSE-RELATED"/>
    <property type="match status" value="1"/>
</dbReference>
<dbReference type="GO" id="GO:0016757">
    <property type="term" value="F:glycosyltransferase activity"/>
    <property type="evidence" value="ECO:0007669"/>
    <property type="project" value="UniProtKB-KW"/>
</dbReference>